<sequence>MLDQLKHVMSRPLTGNAPAEKNFSMSPQSKLEKADPSTAFQRSGWAYI</sequence>
<dbReference type="EMBL" id="RCMV01000052">
    <property type="protein sequence ID" value="KAG3226677.1"/>
    <property type="molecule type" value="Genomic_DNA"/>
</dbReference>
<gene>
    <name evidence="4" type="ORF">PC110_g1112</name>
    <name evidence="2" type="ORF">PC117_g2222</name>
    <name evidence="3" type="ORF">PC129_g2764</name>
</gene>
<name>A0A329T287_9STRA</name>
<organism evidence="4 5">
    <name type="scientific">Phytophthora cactorum</name>
    <dbReference type="NCBI Taxonomy" id="29920"/>
    <lineage>
        <taxon>Eukaryota</taxon>
        <taxon>Sar</taxon>
        <taxon>Stramenopiles</taxon>
        <taxon>Oomycota</taxon>
        <taxon>Peronosporomycetes</taxon>
        <taxon>Peronosporales</taxon>
        <taxon>Peronosporaceae</taxon>
        <taxon>Phytophthora</taxon>
    </lineage>
</organism>
<dbReference type="AlphaFoldDB" id="A0A329T287"/>
<dbReference type="VEuPathDB" id="FungiDB:PC110_g1112"/>
<protein>
    <submittedName>
        <fullName evidence="4">Uncharacterized protein</fullName>
    </submittedName>
</protein>
<evidence type="ECO:0000313" key="3">
    <source>
        <dbReference type="EMBL" id="KAG3226677.1"/>
    </source>
</evidence>
<dbReference type="Proteomes" id="UP000760860">
    <property type="component" value="Unassembled WGS sequence"/>
</dbReference>
<keyword evidence="5" id="KW-1185">Reference proteome</keyword>
<reference evidence="2" key="2">
    <citation type="submission" date="2018-10" db="EMBL/GenBank/DDBJ databases">
        <title>Effector identification in a new, highly contiguous assembly of the strawberry crown rot pathogen Phytophthora cactorum.</title>
        <authorList>
            <person name="Armitage A.D."/>
            <person name="Nellist C.F."/>
            <person name="Bates H."/>
            <person name="Vickerstaff R.J."/>
            <person name="Harrison R.J."/>
        </authorList>
    </citation>
    <scope>NUCLEOTIDE SEQUENCE</scope>
    <source>
        <strain evidence="2">4040</strain>
        <strain evidence="3">P421</strain>
    </source>
</reference>
<proteinExistence type="predicted"/>
<evidence type="ECO:0000313" key="2">
    <source>
        <dbReference type="EMBL" id="KAG2953141.1"/>
    </source>
</evidence>
<reference evidence="4 5" key="1">
    <citation type="submission" date="2018-01" db="EMBL/GenBank/DDBJ databases">
        <title>Draft genome of the strawberry crown rot pathogen Phytophthora cactorum.</title>
        <authorList>
            <person name="Armitage A.D."/>
            <person name="Lysoe E."/>
            <person name="Nellist C.F."/>
            <person name="Harrison R.J."/>
            <person name="Brurberg M.B."/>
        </authorList>
    </citation>
    <scope>NUCLEOTIDE SEQUENCE [LARGE SCALE GENOMIC DNA]</scope>
    <source>
        <strain evidence="4 5">10300</strain>
    </source>
</reference>
<dbReference type="Proteomes" id="UP000251314">
    <property type="component" value="Unassembled WGS sequence"/>
</dbReference>
<dbReference type="EMBL" id="RCMK01000028">
    <property type="protein sequence ID" value="KAG2953141.1"/>
    <property type="molecule type" value="Genomic_DNA"/>
</dbReference>
<evidence type="ECO:0000313" key="4">
    <source>
        <dbReference type="EMBL" id="RAW42754.1"/>
    </source>
</evidence>
<evidence type="ECO:0000313" key="5">
    <source>
        <dbReference type="Proteomes" id="UP000251314"/>
    </source>
</evidence>
<feature type="region of interest" description="Disordered" evidence="1">
    <location>
        <begin position="1"/>
        <end position="37"/>
    </location>
</feature>
<comment type="caution">
    <text evidence="4">The sequence shown here is derived from an EMBL/GenBank/DDBJ whole genome shotgun (WGS) entry which is preliminary data.</text>
</comment>
<dbReference type="Proteomes" id="UP000736787">
    <property type="component" value="Unassembled WGS sequence"/>
</dbReference>
<dbReference type="EMBL" id="MJFZ01000012">
    <property type="protein sequence ID" value="RAW42754.1"/>
    <property type="molecule type" value="Genomic_DNA"/>
</dbReference>
<accession>A0A329T287</accession>
<evidence type="ECO:0000256" key="1">
    <source>
        <dbReference type="SAM" id="MobiDB-lite"/>
    </source>
</evidence>
<dbReference type="OrthoDB" id="114733at2759"/>